<reference evidence="1" key="1">
    <citation type="journal article" date="2014" name="Front. Microbiol.">
        <title>High frequency of phylogenetically diverse reductive dehalogenase-homologous genes in deep subseafloor sedimentary metagenomes.</title>
        <authorList>
            <person name="Kawai M."/>
            <person name="Futagami T."/>
            <person name="Toyoda A."/>
            <person name="Takaki Y."/>
            <person name="Nishi S."/>
            <person name="Hori S."/>
            <person name="Arai W."/>
            <person name="Tsubouchi T."/>
            <person name="Morono Y."/>
            <person name="Uchiyama I."/>
            <person name="Ito T."/>
            <person name="Fujiyama A."/>
            <person name="Inagaki F."/>
            <person name="Takami H."/>
        </authorList>
    </citation>
    <scope>NUCLEOTIDE SEQUENCE</scope>
    <source>
        <strain evidence="1">Expedition CK06-06</strain>
    </source>
</reference>
<evidence type="ECO:0000313" key="1">
    <source>
        <dbReference type="EMBL" id="GAG35542.1"/>
    </source>
</evidence>
<dbReference type="EMBL" id="BARS01044376">
    <property type="protein sequence ID" value="GAG35542.1"/>
    <property type="molecule type" value="Genomic_DNA"/>
</dbReference>
<sequence length="250" mass="28108">GTFDFWFRFSDSSHEVVTYYAYACDEFSNCVNSSFVTDILQADQNQPPNTPYLTAPLEHANISGTTNITWIDGLDPDLDYFNISIFLQNGSGFNWSLTSAVGNGTEYFEWDTTGYADGDYYNISIMACNGVIGCSGNDTSEGWFTIDNTKPTTFTMVTPSSNNSWTNHTYVAWNYSVVEVRPHTCFMNFWYDNATEITNQSGSIATGSPNYCSGNETGFAEGTYRFRGWMNDTSGNSNFSVFFYHRTFDL</sequence>
<organism evidence="1">
    <name type="scientific">marine sediment metagenome</name>
    <dbReference type="NCBI Taxonomy" id="412755"/>
    <lineage>
        <taxon>unclassified sequences</taxon>
        <taxon>metagenomes</taxon>
        <taxon>ecological metagenomes</taxon>
    </lineage>
</organism>
<proteinExistence type="predicted"/>
<gene>
    <name evidence="1" type="ORF">S01H1_67058</name>
</gene>
<feature type="non-terminal residue" evidence="1">
    <location>
        <position position="1"/>
    </location>
</feature>
<comment type="caution">
    <text evidence="1">The sequence shown here is derived from an EMBL/GenBank/DDBJ whole genome shotgun (WGS) entry which is preliminary data.</text>
</comment>
<protein>
    <recommendedName>
        <fullName evidence="2">Fibronectin type-III domain-containing protein</fullName>
    </recommendedName>
</protein>
<name>X0XJN9_9ZZZZ</name>
<evidence type="ECO:0008006" key="2">
    <source>
        <dbReference type="Google" id="ProtNLM"/>
    </source>
</evidence>
<dbReference type="AlphaFoldDB" id="X0XJN9"/>
<accession>X0XJN9</accession>
<feature type="non-terminal residue" evidence="1">
    <location>
        <position position="250"/>
    </location>
</feature>